<evidence type="ECO:0000256" key="2">
    <source>
        <dbReference type="ARBA" id="ARBA00022614"/>
    </source>
</evidence>
<dbReference type="PANTHER" id="PTHR33377:SF62">
    <property type="entry name" value="OS10G0133166 PROTEIN"/>
    <property type="match status" value="1"/>
</dbReference>
<evidence type="ECO:0000256" key="1">
    <source>
        <dbReference type="ARBA" id="ARBA00008894"/>
    </source>
</evidence>
<dbReference type="GO" id="GO:0000166">
    <property type="term" value="F:nucleotide binding"/>
    <property type="evidence" value="ECO:0007669"/>
    <property type="project" value="UniProtKB-KW"/>
</dbReference>
<sequence>MTQELKTEFEDIKRLRCDFFLDGFGGWEDKICRQMIDKMLNPDKFQRFTLASQEMQAPPKGMVNLFSLIKHALQLFDKMPYENAIGIQSLAARTKEFSATLCNRSLHPTTKKQKQRVFDTHKNMVVVGDVIVSKIIEKLVEIGFEYAADRYFARDTRMKVELERLNDALPRVQAVVEMAESGQQEINGALKKWLWQLKDAVYEADNVLDELDYLKLQKQAEMKAAGAKGHDHSRKH</sequence>
<feature type="domain" description="Disease resistance N-terminal" evidence="6">
    <location>
        <begin position="132"/>
        <end position="221"/>
    </location>
</feature>
<dbReference type="AlphaFoldDB" id="A0A5P1EKM7"/>
<dbReference type="InterPro" id="IPR041118">
    <property type="entry name" value="Rx_N"/>
</dbReference>
<evidence type="ECO:0000256" key="3">
    <source>
        <dbReference type="ARBA" id="ARBA00022737"/>
    </source>
</evidence>
<gene>
    <name evidence="7" type="ORF">A4U43_C06F6660</name>
</gene>
<evidence type="ECO:0000313" key="7">
    <source>
        <dbReference type="EMBL" id="ONK66334.1"/>
    </source>
</evidence>
<evidence type="ECO:0000256" key="5">
    <source>
        <dbReference type="ARBA" id="ARBA00022821"/>
    </source>
</evidence>
<keyword evidence="5" id="KW-0611">Plant defense</keyword>
<evidence type="ECO:0000259" key="6">
    <source>
        <dbReference type="Pfam" id="PF18052"/>
    </source>
</evidence>
<keyword evidence="2" id="KW-0433">Leucine-rich repeat</keyword>
<dbReference type="Gene3D" id="1.20.5.4130">
    <property type="match status" value="1"/>
</dbReference>
<evidence type="ECO:0000256" key="4">
    <source>
        <dbReference type="ARBA" id="ARBA00022741"/>
    </source>
</evidence>
<dbReference type="GO" id="GO:0006952">
    <property type="term" value="P:defense response"/>
    <property type="evidence" value="ECO:0007669"/>
    <property type="project" value="UniProtKB-KW"/>
</dbReference>
<accession>A0A5P1EKM7</accession>
<comment type="similarity">
    <text evidence="1">Belongs to the disease resistance NB-LRR family.</text>
</comment>
<protein>
    <recommendedName>
        <fullName evidence="6">Disease resistance N-terminal domain-containing protein</fullName>
    </recommendedName>
</protein>
<name>A0A5P1EKM7_ASPOF</name>
<dbReference type="Pfam" id="PF18052">
    <property type="entry name" value="Rx_N"/>
    <property type="match status" value="1"/>
</dbReference>
<keyword evidence="8" id="KW-1185">Reference proteome</keyword>
<dbReference type="PANTHER" id="PTHR33377">
    <property type="entry name" value="OS10G0134700 PROTEIN-RELATED"/>
    <property type="match status" value="1"/>
</dbReference>
<proteinExistence type="inferred from homology"/>
<reference evidence="8" key="1">
    <citation type="journal article" date="2017" name="Nat. Commun.">
        <title>The asparagus genome sheds light on the origin and evolution of a young Y chromosome.</title>
        <authorList>
            <person name="Harkess A."/>
            <person name="Zhou J."/>
            <person name="Xu C."/>
            <person name="Bowers J.E."/>
            <person name="Van der Hulst R."/>
            <person name="Ayyampalayam S."/>
            <person name="Mercati F."/>
            <person name="Riccardi P."/>
            <person name="McKain M.R."/>
            <person name="Kakrana A."/>
            <person name="Tang H."/>
            <person name="Ray J."/>
            <person name="Groenendijk J."/>
            <person name="Arikit S."/>
            <person name="Mathioni S.M."/>
            <person name="Nakano M."/>
            <person name="Shan H."/>
            <person name="Telgmann-Rauber A."/>
            <person name="Kanno A."/>
            <person name="Yue Z."/>
            <person name="Chen H."/>
            <person name="Li W."/>
            <person name="Chen Y."/>
            <person name="Xu X."/>
            <person name="Zhang Y."/>
            <person name="Luo S."/>
            <person name="Chen H."/>
            <person name="Gao J."/>
            <person name="Mao Z."/>
            <person name="Pires J.C."/>
            <person name="Luo M."/>
            <person name="Kudrna D."/>
            <person name="Wing R.A."/>
            <person name="Meyers B.C."/>
            <person name="Yi K."/>
            <person name="Kong H."/>
            <person name="Lavrijsen P."/>
            <person name="Sunseri F."/>
            <person name="Falavigna A."/>
            <person name="Ye Y."/>
            <person name="Leebens-Mack J.H."/>
            <person name="Chen G."/>
        </authorList>
    </citation>
    <scope>NUCLEOTIDE SEQUENCE [LARGE SCALE GENOMIC DNA]</scope>
    <source>
        <strain evidence="8">cv. DH0086</strain>
    </source>
</reference>
<dbReference type="Proteomes" id="UP000243459">
    <property type="component" value="Chromosome 6"/>
</dbReference>
<dbReference type="EMBL" id="CM007386">
    <property type="protein sequence ID" value="ONK66334.1"/>
    <property type="molecule type" value="Genomic_DNA"/>
</dbReference>
<keyword evidence="3" id="KW-0677">Repeat</keyword>
<dbReference type="Gramene" id="ONK66334">
    <property type="protein sequence ID" value="ONK66334"/>
    <property type="gene ID" value="A4U43_C06F6660"/>
</dbReference>
<keyword evidence="4" id="KW-0547">Nucleotide-binding</keyword>
<organism evidence="7 8">
    <name type="scientific">Asparagus officinalis</name>
    <name type="common">Garden asparagus</name>
    <dbReference type="NCBI Taxonomy" id="4686"/>
    <lineage>
        <taxon>Eukaryota</taxon>
        <taxon>Viridiplantae</taxon>
        <taxon>Streptophyta</taxon>
        <taxon>Embryophyta</taxon>
        <taxon>Tracheophyta</taxon>
        <taxon>Spermatophyta</taxon>
        <taxon>Magnoliopsida</taxon>
        <taxon>Liliopsida</taxon>
        <taxon>Asparagales</taxon>
        <taxon>Asparagaceae</taxon>
        <taxon>Asparagoideae</taxon>
        <taxon>Asparagus</taxon>
    </lineage>
</organism>
<evidence type="ECO:0000313" key="8">
    <source>
        <dbReference type="Proteomes" id="UP000243459"/>
    </source>
</evidence>